<protein>
    <submittedName>
        <fullName evidence="5">Cytosine specific methyltransferase</fullName>
    </submittedName>
</protein>
<evidence type="ECO:0000256" key="4">
    <source>
        <dbReference type="PROSITE-ProRule" id="PRU01016"/>
    </source>
</evidence>
<feature type="active site" evidence="4">
    <location>
        <position position="114"/>
    </location>
</feature>
<dbReference type="PROSITE" id="PS51679">
    <property type="entry name" value="SAM_MT_C5"/>
    <property type="match status" value="1"/>
</dbReference>
<proteinExistence type="inferred from homology"/>
<dbReference type="PANTHER" id="PTHR46098:SF1">
    <property type="entry name" value="TRNA (CYTOSINE(38)-C(5))-METHYLTRANSFERASE"/>
    <property type="match status" value="1"/>
</dbReference>
<keyword evidence="3 4" id="KW-0949">S-adenosyl-L-methionine</keyword>
<dbReference type="GO" id="GO:0008168">
    <property type="term" value="F:methyltransferase activity"/>
    <property type="evidence" value="ECO:0007669"/>
    <property type="project" value="UniProtKB-KW"/>
</dbReference>
<dbReference type="GO" id="GO:0032259">
    <property type="term" value="P:methylation"/>
    <property type="evidence" value="ECO:0007669"/>
    <property type="project" value="UniProtKB-KW"/>
</dbReference>
<organism evidence="5">
    <name type="scientific">Siphoviridae sp. ctdHi7</name>
    <dbReference type="NCBI Taxonomy" id="2825577"/>
    <lineage>
        <taxon>Viruses</taxon>
        <taxon>Duplodnaviria</taxon>
        <taxon>Heunggongvirae</taxon>
        <taxon>Uroviricota</taxon>
        <taxon>Caudoviricetes</taxon>
    </lineage>
</organism>
<dbReference type="Gene3D" id="3.40.50.150">
    <property type="entry name" value="Vaccinia Virus protein VP39"/>
    <property type="match status" value="1"/>
</dbReference>
<keyword evidence="2 4" id="KW-0808">Transferase</keyword>
<reference evidence="5" key="1">
    <citation type="journal article" date="2021" name="Proc. Natl. Acad. Sci. U.S.A.">
        <title>A Catalog of Tens of Thousands of Viruses from Human Metagenomes Reveals Hidden Associations with Chronic Diseases.</title>
        <authorList>
            <person name="Tisza M.J."/>
            <person name="Buck C.B."/>
        </authorList>
    </citation>
    <scope>NUCLEOTIDE SEQUENCE</scope>
    <source>
        <strain evidence="5">CtdHi7</strain>
    </source>
</reference>
<accession>A0A8S5U1S9</accession>
<dbReference type="EMBL" id="BK015985">
    <property type="protein sequence ID" value="DAF88411.1"/>
    <property type="molecule type" value="Genomic_DNA"/>
</dbReference>
<comment type="similarity">
    <text evidence="4">Belongs to the class I-like SAM-binding methyltransferase superfamily. C5-methyltransferase family.</text>
</comment>
<name>A0A8S5U1S9_9CAUD</name>
<sequence>MVVCWRVLYQRNDKQTNSTQQTLIKNFRGRKRIESGGRKEMRKYTVNDFFCGAGGVALGFIKAGFDVIWACDFDKHCVKTYAHNVGDWVREADVTKITYKDIPKADGWTFGFPCQDLSVAGKQAGFQFRCLDCGTEWKHEHEGLSPICPKCGATNYTAITRSACFFEIMRLLDETERNAPENYPSFLLAENVKGLKPYIPVLTEQLEQRGFDVHIQLYNSKYWNVPQNRERYFIVATPKGKGNFKFPEEQHEYVPKLSSALDKEVDEKYYIPDEKAQTIILQALQKIENLGNAHPCITPDRLNKRQNGPRAKGDEAEMFTLTAQDVHGIIIQERKGVSRDAMKYISDKLLEFVEKKGYIPKIFNPYNCSDCGELAPTATTSATVLVFTDKNSGEPVIIQLPRGKNGGNIHDVAPTLTVNAYEQNNYVCENMEAVESKICNESGLLDPEGQGKTLRVGGGGSLTKKHNYQHILVKQSEAES</sequence>
<evidence type="ECO:0000313" key="5">
    <source>
        <dbReference type="EMBL" id="DAF88411.1"/>
    </source>
</evidence>
<dbReference type="PRINTS" id="PR00105">
    <property type="entry name" value="C5METTRFRASE"/>
</dbReference>
<evidence type="ECO:0000256" key="3">
    <source>
        <dbReference type="ARBA" id="ARBA00022691"/>
    </source>
</evidence>
<dbReference type="SUPFAM" id="SSF53335">
    <property type="entry name" value="S-adenosyl-L-methionine-dependent methyltransferases"/>
    <property type="match status" value="1"/>
</dbReference>
<evidence type="ECO:0000256" key="2">
    <source>
        <dbReference type="ARBA" id="ARBA00022679"/>
    </source>
</evidence>
<dbReference type="Pfam" id="PF00145">
    <property type="entry name" value="DNA_methylase"/>
    <property type="match status" value="2"/>
</dbReference>
<dbReference type="InterPro" id="IPR050750">
    <property type="entry name" value="C5-MTase"/>
</dbReference>
<dbReference type="PANTHER" id="PTHR46098">
    <property type="entry name" value="TRNA (CYTOSINE(38)-C(5))-METHYLTRANSFERASE"/>
    <property type="match status" value="1"/>
</dbReference>
<evidence type="ECO:0000256" key="1">
    <source>
        <dbReference type="ARBA" id="ARBA00022603"/>
    </source>
</evidence>
<dbReference type="InterPro" id="IPR029063">
    <property type="entry name" value="SAM-dependent_MTases_sf"/>
</dbReference>
<dbReference type="InterPro" id="IPR001525">
    <property type="entry name" value="C5_MeTfrase"/>
</dbReference>
<keyword evidence="1 4" id="KW-0489">Methyltransferase</keyword>